<organism evidence="2 3">
    <name type="scientific">Marinobacterium maritimum</name>
    <dbReference type="NCBI Taxonomy" id="500162"/>
    <lineage>
        <taxon>Bacteria</taxon>
        <taxon>Pseudomonadati</taxon>
        <taxon>Pseudomonadota</taxon>
        <taxon>Gammaproteobacteria</taxon>
        <taxon>Oceanospirillales</taxon>
        <taxon>Oceanospirillaceae</taxon>
        <taxon>Marinobacterium</taxon>
    </lineage>
</organism>
<accession>A0ABN1IB49</accession>
<reference evidence="2 3" key="1">
    <citation type="journal article" date="2019" name="Int. J. Syst. Evol. Microbiol.">
        <title>The Global Catalogue of Microorganisms (GCM) 10K type strain sequencing project: providing services to taxonomists for standard genome sequencing and annotation.</title>
        <authorList>
            <consortium name="The Broad Institute Genomics Platform"/>
            <consortium name="The Broad Institute Genome Sequencing Center for Infectious Disease"/>
            <person name="Wu L."/>
            <person name="Ma J."/>
        </authorList>
    </citation>
    <scope>NUCLEOTIDE SEQUENCE [LARGE SCALE GENOMIC DNA]</scope>
    <source>
        <strain evidence="2 3">JCM 15134</strain>
    </source>
</reference>
<sequence length="245" mass="26707">MENSKQIVEQKIKGSLHRHECYNLSGARHQVMIYPTWAGITDFERGVAKRLNSAGLSARVVDFFGSAYDLTTIESRREAMSTYTQDFSQMTQHLGVLNEGIRCDAGGNTAAVSVMGFCLGGMCALLSGLTQQGFASAISFHGLLSFPKATPPADPATRFLILNGNADPMVPGTDIRETQAFFESHQLDLTFINFSRTRHSFSIPGADNPEAGVQYNPRAAERSWRYATDMLAQAIDSQATVDAGN</sequence>
<protein>
    <recommendedName>
        <fullName evidence="1">Dienelactone hydrolase domain-containing protein</fullName>
    </recommendedName>
</protein>
<keyword evidence="3" id="KW-1185">Reference proteome</keyword>
<dbReference type="PANTHER" id="PTHR22946">
    <property type="entry name" value="DIENELACTONE HYDROLASE DOMAIN-CONTAINING PROTEIN-RELATED"/>
    <property type="match status" value="1"/>
</dbReference>
<evidence type="ECO:0000313" key="2">
    <source>
        <dbReference type="EMBL" id="GAA0703112.1"/>
    </source>
</evidence>
<name>A0ABN1IB49_9GAMM</name>
<dbReference type="InterPro" id="IPR002925">
    <property type="entry name" value="Dienelactn_hydro"/>
</dbReference>
<gene>
    <name evidence="2" type="ORF">GCM10009104_35770</name>
</gene>
<comment type="caution">
    <text evidence="2">The sequence shown here is derived from an EMBL/GenBank/DDBJ whole genome shotgun (WGS) entry which is preliminary data.</text>
</comment>
<dbReference type="EMBL" id="BAAAET010000008">
    <property type="protein sequence ID" value="GAA0703112.1"/>
    <property type="molecule type" value="Genomic_DNA"/>
</dbReference>
<dbReference type="RefSeq" id="WP_343809076.1">
    <property type="nucleotide sequence ID" value="NZ_BAAAET010000008.1"/>
</dbReference>
<proteinExistence type="predicted"/>
<dbReference type="InterPro" id="IPR050261">
    <property type="entry name" value="FrsA_esterase"/>
</dbReference>
<feature type="domain" description="Dienelactone hydrolase" evidence="1">
    <location>
        <begin position="30"/>
        <end position="234"/>
    </location>
</feature>
<evidence type="ECO:0000259" key="1">
    <source>
        <dbReference type="Pfam" id="PF01738"/>
    </source>
</evidence>
<dbReference type="InterPro" id="IPR029058">
    <property type="entry name" value="AB_hydrolase_fold"/>
</dbReference>
<dbReference type="SUPFAM" id="SSF53474">
    <property type="entry name" value="alpha/beta-Hydrolases"/>
    <property type="match status" value="1"/>
</dbReference>
<dbReference type="PANTHER" id="PTHR22946:SF0">
    <property type="entry name" value="DIENELACTONE HYDROLASE DOMAIN-CONTAINING PROTEIN"/>
    <property type="match status" value="1"/>
</dbReference>
<dbReference type="Gene3D" id="3.40.50.1820">
    <property type="entry name" value="alpha/beta hydrolase"/>
    <property type="match status" value="1"/>
</dbReference>
<dbReference type="Proteomes" id="UP001499915">
    <property type="component" value="Unassembled WGS sequence"/>
</dbReference>
<evidence type="ECO:0000313" key="3">
    <source>
        <dbReference type="Proteomes" id="UP001499915"/>
    </source>
</evidence>
<dbReference type="Pfam" id="PF01738">
    <property type="entry name" value="DLH"/>
    <property type="match status" value="1"/>
</dbReference>